<proteinExistence type="predicted"/>
<accession>A0AAD5WWD4</accession>
<dbReference type="Proteomes" id="UP001212841">
    <property type="component" value="Unassembled WGS sequence"/>
</dbReference>
<sequence>AFESPYYPLKGPPETPEERSFLDKVISDESATVRAAIIARQSFLRSDPTEFARLNCADLAYFYHLCRDAQSLNPFANRKRCAEQGEAYEECLKLQEQYLREMDFTKAGLSKKEQNAMVEAADERYIQEMAKREREKLRKQAEESGIPTPTPAS</sequence>
<dbReference type="EMBL" id="JADGJD010002410">
    <property type="protein sequence ID" value="KAJ3032710.1"/>
    <property type="molecule type" value="Genomic_DNA"/>
</dbReference>
<feature type="non-terminal residue" evidence="2">
    <location>
        <position position="153"/>
    </location>
</feature>
<organism evidence="2 3">
    <name type="scientific">Rhizophlyctis rosea</name>
    <dbReference type="NCBI Taxonomy" id="64517"/>
    <lineage>
        <taxon>Eukaryota</taxon>
        <taxon>Fungi</taxon>
        <taxon>Fungi incertae sedis</taxon>
        <taxon>Chytridiomycota</taxon>
        <taxon>Chytridiomycota incertae sedis</taxon>
        <taxon>Chytridiomycetes</taxon>
        <taxon>Rhizophlyctidales</taxon>
        <taxon>Rhizophlyctidaceae</taxon>
        <taxon>Rhizophlyctis</taxon>
    </lineage>
</organism>
<comment type="caution">
    <text evidence="2">The sequence shown here is derived from an EMBL/GenBank/DDBJ whole genome shotgun (WGS) entry which is preliminary data.</text>
</comment>
<feature type="region of interest" description="Disordered" evidence="1">
    <location>
        <begin position="130"/>
        <end position="153"/>
    </location>
</feature>
<evidence type="ECO:0000313" key="3">
    <source>
        <dbReference type="Proteomes" id="UP001212841"/>
    </source>
</evidence>
<protein>
    <submittedName>
        <fullName evidence="2">Uncharacterized protein</fullName>
    </submittedName>
</protein>
<name>A0AAD5WWD4_9FUNG</name>
<keyword evidence="3" id="KW-1185">Reference proteome</keyword>
<evidence type="ECO:0000256" key="1">
    <source>
        <dbReference type="SAM" id="MobiDB-lite"/>
    </source>
</evidence>
<feature type="compositionally biased region" description="Basic and acidic residues" evidence="1">
    <location>
        <begin position="130"/>
        <end position="142"/>
    </location>
</feature>
<evidence type="ECO:0000313" key="2">
    <source>
        <dbReference type="EMBL" id="KAJ3032710.1"/>
    </source>
</evidence>
<dbReference type="AlphaFoldDB" id="A0AAD5WWD4"/>
<gene>
    <name evidence="2" type="ORF">HK097_005145</name>
</gene>
<reference evidence="2" key="1">
    <citation type="submission" date="2020-05" db="EMBL/GenBank/DDBJ databases">
        <title>Phylogenomic resolution of chytrid fungi.</title>
        <authorList>
            <person name="Stajich J.E."/>
            <person name="Amses K."/>
            <person name="Simmons R."/>
            <person name="Seto K."/>
            <person name="Myers J."/>
            <person name="Bonds A."/>
            <person name="Quandt C.A."/>
            <person name="Barry K."/>
            <person name="Liu P."/>
            <person name="Grigoriev I."/>
            <person name="Longcore J.E."/>
            <person name="James T.Y."/>
        </authorList>
    </citation>
    <scope>NUCLEOTIDE SEQUENCE</scope>
    <source>
        <strain evidence="2">JEL0318</strain>
    </source>
</reference>